<proteinExistence type="predicted"/>
<organism evidence="1">
    <name type="scientific">hydrothermal vent metagenome</name>
    <dbReference type="NCBI Taxonomy" id="652676"/>
    <lineage>
        <taxon>unclassified sequences</taxon>
        <taxon>metagenomes</taxon>
        <taxon>ecological metagenomes</taxon>
    </lineage>
</organism>
<protein>
    <submittedName>
        <fullName evidence="1">Uncharacterized protein</fullName>
    </submittedName>
</protein>
<name>A0A3B1CHW8_9ZZZZ</name>
<evidence type="ECO:0000313" key="1">
    <source>
        <dbReference type="EMBL" id="VAX23568.1"/>
    </source>
</evidence>
<dbReference type="EMBL" id="UOGB01000276">
    <property type="protein sequence ID" value="VAX23568.1"/>
    <property type="molecule type" value="Genomic_DNA"/>
</dbReference>
<gene>
    <name evidence="1" type="ORF">MNBD_NITROSPINAE03-163</name>
</gene>
<reference evidence="1" key="1">
    <citation type="submission" date="2018-06" db="EMBL/GenBank/DDBJ databases">
        <authorList>
            <person name="Zhirakovskaya E."/>
        </authorList>
    </citation>
    <scope>NUCLEOTIDE SEQUENCE</scope>
</reference>
<sequence length="73" mass="8189">MVDEKTGHNIERELIEAFMAALKKGMTAEEFFAMADSTMEHLRGKAKNETIEKIINNTATASDVEKMIDSLNK</sequence>
<accession>A0A3B1CHW8</accession>
<dbReference type="AlphaFoldDB" id="A0A3B1CHW8"/>